<sequence>MRSMINDFQDAITKLCQRFSLEKPKNNEGIFSLKVGEQGIHITEYPKNKILMFAHIEQAKIDCHATLFQKNMFSEVLLKPILSQEDNTNDWVLWNRQDLHESSIETLYQQLELLSYSSDELLMGSTMTQKEKSSKGALMDIRHCYKN</sequence>
<dbReference type="CDD" id="cd17029">
    <property type="entry name" value="T3SC_IA_SycE_SpcS-like"/>
    <property type="match status" value="1"/>
</dbReference>
<protein>
    <recommendedName>
        <fullName evidence="2">Tir chaperone</fullName>
    </recommendedName>
</protein>
<dbReference type="STRING" id="663321.REG_0900"/>
<dbReference type="AlphaFoldDB" id="E0WSI0"/>
<dbReference type="PRINTS" id="PR01596">
    <property type="entry name" value="SYCECHAPRONE"/>
</dbReference>
<dbReference type="EMBL" id="GL379591">
    <property type="protein sequence ID" value="EFL91949.1"/>
    <property type="molecule type" value="Genomic_DNA"/>
</dbReference>
<dbReference type="Proteomes" id="UP000005726">
    <property type="component" value="Unassembled WGS sequence"/>
</dbReference>
<dbReference type="Pfam" id="PF05932">
    <property type="entry name" value="CesT"/>
    <property type="match status" value="1"/>
</dbReference>
<reference evidence="3" key="1">
    <citation type="journal article" date="2009" name="Environ. Microbiol.">
        <title>Dynamics of genome evolution in facultative symbionts of aphids.</title>
        <authorList>
            <person name="Degnan P.H."/>
            <person name="Leonardo T.E."/>
            <person name="Cass B.N."/>
            <person name="Hurwitz B."/>
            <person name="Stern D."/>
            <person name="Gibbs R.A."/>
            <person name="Richards S."/>
            <person name="Moran N.A."/>
        </authorList>
    </citation>
    <scope>NUCLEOTIDE SEQUENCE [LARGE SCALE GENOMIC DNA]</scope>
    <source>
        <strain evidence="3">LSR1</strain>
    </source>
</reference>
<dbReference type="eggNOG" id="ENOG50332A3">
    <property type="taxonomic scope" value="Bacteria"/>
</dbReference>
<evidence type="ECO:0000313" key="3">
    <source>
        <dbReference type="EMBL" id="EFL91949.1"/>
    </source>
</evidence>
<evidence type="ECO:0000256" key="2">
    <source>
        <dbReference type="ARBA" id="ARBA00093795"/>
    </source>
</evidence>
<name>E0WSI0_9ENTR</name>
<evidence type="ECO:0000313" key="4">
    <source>
        <dbReference type="Proteomes" id="UP000005726"/>
    </source>
</evidence>
<dbReference type="HOGENOM" id="CLU_159406_0_0_6"/>
<dbReference type="InterPro" id="IPR010261">
    <property type="entry name" value="Tir_chaperone"/>
</dbReference>
<proteinExistence type="inferred from homology"/>
<dbReference type="GO" id="GO:0030254">
    <property type="term" value="P:protein secretion by the type III secretion system"/>
    <property type="evidence" value="ECO:0007669"/>
    <property type="project" value="InterPro"/>
</dbReference>
<dbReference type="SUPFAM" id="SSF69635">
    <property type="entry name" value="Type III secretory system chaperone-like"/>
    <property type="match status" value="1"/>
</dbReference>
<keyword evidence="4" id="KW-1185">Reference proteome</keyword>
<organism evidence="3 4">
    <name type="scientific">Candidatus Regiella insecticola LSR1</name>
    <dbReference type="NCBI Taxonomy" id="663321"/>
    <lineage>
        <taxon>Bacteria</taxon>
        <taxon>Pseudomonadati</taxon>
        <taxon>Pseudomonadota</taxon>
        <taxon>Gammaproteobacteria</taxon>
        <taxon>Enterobacterales</taxon>
        <taxon>Enterobacteriaceae</taxon>
        <taxon>aphid secondary symbionts</taxon>
        <taxon>Candidatus Regiella</taxon>
    </lineage>
</organism>
<gene>
    <name evidence="3" type="ORF">REG_0900</name>
</gene>
<evidence type="ECO:0000256" key="1">
    <source>
        <dbReference type="ARBA" id="ARBA00093771"/>
    </source>
</evidence>
<dbReference type="Gene3D" id="3.30.1460.10">
    <property type="match status" value="1"/>
</dbReference>
<accession>E0WSI0</accession>
<comment type="similarity">
    <text evidence="1">Belongs to the CesT/SycH chaperone family.</text>
</comment>
<dbReference type="InterPro" id="IPR005416">
    <property type="entry name" value="T3SS_chp_SycE"/>
</dbReference>